<keyword evidence="10" id="KW-1185">Reference proteome</keyword>
<dbReference type="eggNOG" id="COG0849">
    <property type="taxonomic scope" value="Bacteria"/>
</dbReference>
<dbReference type="HAMAP" id="MF_02033">
    <property type="entry name" value="FtsA"/>
    <property type="match status" value="1"/>
</dbReference>
<dbReference type="Gene3D" id="3.30.1490.110">
    <property type="match status" value="1"/>
</dbReference>
<feature type="domain" description="SHS2" evidence="8">
    <location>
        <begin position="9"/>
        <end position="197"/>
    </location>
</feature>
<reference evidence="9 10" key="1">
    <citation type="submission" date="2014-04" db="EMBL/GenBank/DDBJ databases">
        <title>Aquimarina sp. 22II-S11-z7 Genome Sequencing.</title>
        <authorList>
            <person name="Lai Q."/>
        </authorList>
    </citation>
    <scope>NUCLEOTIDE SEQUENCE [LARGE SCALE GENOMIC DNA]</scope>
    <source>
        <strain evidence="9 10">22II-S11-z7</strain>
    </source>
</reference>
<evidence type="ECO:0000313" key="9">
    <source>
        <dbReference type="EMBL" id="EZH74597.1"/>
    </source>
</evidence>
<comment type="caution">
    <text evidence="9">The sequence shown here is derived from an EMBL/GenBank/DDBJ whole genome shotgun (WGS) entry which is preliminary data.</text>
</comment>
<dbReference type="SMART" id="SM00842">
    <property type="entry name" value="FtsA"/>
    <property type="match status" value="1"/>
</dbReference>
<dbReference type="Pfam" id="PF14450">
    <property type="entry name" value="FtsA"/>
    <property type="match status" value="1"/>
</dbReference>
<dbReference type="STRING" id="1317122.ATO12_12580"/>
<dbReference type="CDD" id="cd24048">
    <property type="entry name" value="ASKHA_NBD_FtsA"/>
    <property type="match status" value="1"/>
</dbReference>
<protein>
    <recommendedName>
        <fullName evidence="5 6">Cell division protein FtsA</fullName>
    </recommendedName>
</protein>
<evidence type="ECO:0000256" key="3">
    <source>
        <dbReference type="ARBA" id="ARBA00023136"/>
    </source>
</evidence>
<dbReference type="RefSeq" id="WP_034241170.1">
    <property type="nucleotide sequence ID" value="NZ_AQRA01000003.1"/>
</dbReference>
<accession>A0A023BX04</accession>
<feature type="region of interest" description="Disordered" evidence="7">
    <location>
        <begin position="400"/>
        <end position="426"/>
    </location>
</feature>
<comment type="similarity">
    <text evidence="5 6">Belongs to the FtsA/MreB family.</text>
</comment>
<dbReference type="InterPro" id="IPR043129">
    <property type="entry name" value="ATPase_NBD"/>
</dbReference>
<dbReference type="Gene3D" id="3.30.420.40">
    <property type="match status" value="2"/>
</dbReference>
<evidence type="ECO:0000256" key="7">
    <source>
        <dbReference type="SAM" id="MobiDB-lite"/>
    </source>
</evidence>
<evidence type="ECO:0000259" key="8">
    <source>
        <dbReference type="SMART" id="SM00842"/>
    </source>
</evidence>
<keyword evidence="4 5" id="KW-0131">Cell cycle</keyword>
<comment type="subunit">
    <text evidence="5">Self-interacts. Interacts with FtsZ.</text>
</comment>
<keyword evidence="2 5" id="KW-0132">Cell division</keyword>
<feature type="compositionally biased region" description="Acidic residues" evidence="7">
    <location>
        <begin position="414"/>
        <end position="426"/>
    </location>
</feature>
<dbReference type="OrthoDB" id="9768127at2"/>
<dbReference type="PIRSF" id="PIRSF003101">
    <property type="entry name" value="FtsA"/>
    <property type="match status" value="1"/>
</dbReference>
<dbReference type="SUPFAM" id="SSF53067">
    <property type="entry name" value="Actin-like ATPase domain"/>
    <property type="match status" value="2"/>
</dbReference>
<dbReference type="InterPro" id="IPR003494">
    <property type="entry name" value="SHS2_FtsA"/>
</dbReference>
<evidence type="ECO:0000256" key="5">
    <source>
        <dbReference type="HAMAP-Rule" id="MF_02033"/>
    </source>
</evidence>
<evidence type="ECO:0000313" key="10">
    <source>
        <dbReference type="Proteomes" id="UP000023541"/>
    </source>
</evidence>
<dbReference type="PANTHER" id="PTHR32432">
    <property type="entry name" value="CELL DIVISION PROTEIN FTSA-RELATED"/>
    <property type="match status" value="1"/>
</dbReference>
<proteinExistence type="inferred from homology"/>
<comment type="function">
    <text evidence="5 6">Cell division protein that is involved in the assembly of the Z ring. May serve as a membrane anchor for the Z ring.</text>
</comment>
<gene>
    <name evidence="5" type="primary">ftsA</name>
    <name evidence="9" type="ORF">ATO12_12580</name>
</gene>
<evidence type="ECO:0000256" key="6">
    <source>
        <dbReference type="PIRNR" id="PIRNR003101"/>
    </source>
</evidence>
<evidence type="ECO:0000256" key="1">
    <source>
        <dbReference type="ARBA" id="ARBA00022475"/>
    </source>
</evidence>
<dbReference type="PANTHER" id="PTHR32432:SF4">
    <property type="entry name" value="CELL DIVISION PROTEIN FTSA"/>
    <property type="match status" value="1"/>
</dbReference>
<organism evidence="9 10">
    <name type="scientific">Aquimarina atlantica</name>
    <dbReference type="NCBI Taxonomy" id="1317122"/>
    <lineage>
        <taxon>Bacteria</taxon>
        <taxon>Pseudomonadati</taxon>
        <taxon>Bacteroidota</taxon>
        <taxon>Flavobacteriia</taxon>
        <taxon>Flavobacteriales</taxon>
        <taxon>Flavobacteriaceae</taxon>
        <taxon>Aquimarina</taxon>
    </lineage>
</organism>
<evidence type="ECO:0000256" key="2">
    <source>
        <dbReference type="ARBA" id="ARBA00022618"/>
    </source>
</evidence>
<dbReference type="GO" id="GO:0043093">
    <property type="term" value="P:FtsZ-dependent cytokinesis"/>
    <property type="evidence" value="ECO:0007669"/>
    <property type="project" value="UniProtKB-UniRule"/>
</dbReference>
<dbReference type="Pfam" id="PF02491">
    <property type="entry name" value="SHS2_FTSA"/>
    <property type="match status" value="1"/>
</dbReference>
<keyword evidence="1 5" id="KW-1003">Cell membrane</keyword>
<dbReference type="InterPro" id="IPR020823">
    <property type="entry name" value="Cell_div_FtsA"/>
</dbReference>
<sequence length="452" mass="49610">MEREVNEIAVGLDIGTTKIVAMVGKYNEYGKMEVLGIGKSKSLGVHRGVVNNITQTIQSIQQAIQEAESVSGLKINDVTVGIAGQHIRSLQHSDYITRPNADAVIDEDDIEKLCNQVHKLVMLPGEEILHVLPQEYKVDGQAEIKEPVGMYGGRLEANFHVVVGQVTSIRNIGRCVKSAGLELSDVTLEPLASANAVLSQEEKEAGVALIDIGGGTTDLAIFKDGIIRHTAVIPFGGNVITEDIKEGCSIIEKQAELLKIKFGSAWPGENKDNEIVSIPGLRGREPKEITLKNLSKIIHARVVEIIEQVFLEIKNYGHESPKKKLIAGIVLTGGGSQLKHLKQLVEYITGMDTRIGYPNEHLAGNSDSETTSPMYATAVGLVMDGLIHIKKQKKINKKEEVASVQSTRQHEATTVDDDVNIEEEDPRVDLKPRKNILEKWTEKFKEFLDNAE</sequence>
<dbReference type="InterPro" id="IPR050696">
    <property type="entry name" value="FtsA/MreB"/>
</dbReference>
<dbReference type="GO" id="GO:0009898">
    <property type="term" value="C:cytoplasmic side of plasma membrane"/>
    <property type="evidence" value="ECO:0007669"/>
    <property type="project" value="UniProtKB-UniRule"/>
</dbReference>
<dbReference type="Proteomes" id="UP000023541">
    <property type="component" value="Unassembled WGS sequence"/>
</dbReference>
<dbReference type="EMBL" id="AQRA01000003">
    <property type="protein sequence ID" value="EZH74597.1"/>
    <property type="molecule type" value="Genomic_DNA"/>
</dbReference>
<dbReference type="AlphaFoldDB" id="A0A023BX04"/>
<evidence type="ECO:0000256" key="4">
    <source>
        <dbReference type="ARBA" id="ARBA00023306"/>
    </source>
</evidence>
<keyword evidence="3 5" id="KW-0472">Membrane</keyword>
<dbReference type="NCBIfam" id="TIGR01174">
    <property type="entry name" value="ftsA"/>
    <property type="match status" value="1"/>
</dbReference>
<dbReference type="GO" id="GO:0032153">
    <property type="term" value="C:cell division site"/>
    <property type="evidence" value="ECO:0007669"/>
    <property type="project" value="UniProtKB-UniRule"/>
</dbReference>
<name>A0A023BX04_9FLAO</name>
<comment type="subcellular location">
    <subcellularLocation>
        <location evidence="5">Cell membrane</location>
        <topology evidence="5">Peripheral membrane protein</topology>
        <orientation evidence="5">Cytoplasmic side</orientation>
    </subcellularLocation>
    <text evidence="5">Localizes to the Z ring in an FtsZ-dependent manner. Targeted to the membrane through a conserved C-terminal amphipathic helix.</text>
</comment>